<dbReference type="AlphaFoldDB" id="A0A392M9K2"/>
<accession>A0A392M9K2</accession>
<dbReference type="EMBL" id="LXQA010006007">
    <property type="protein sequence ID" value="MCH83951.1"/>
    <property type="molecule type" value="Genomic_DNA"/>
</dbReference>
<proteinExistence type="predicted"/>
<evidence type="ECO:0000256" key="1">
    <source>
        <dbReference type="SAM" id="MobiDB-lite"/>
    </source>
</evidence>
<feature type="region of interest" description="Disordered" evidence="1">
    <location>
        <begin position="1"/>
        <end position="25"/>
    </location>
</feature>
<feature type="compositionally biased region" description="Polar residues" evidence="1">
    <location>
        <begin position="85"/>
        <end position="100"/>
    </location>
</feature>
<reference evidence="2 3" key="1">
    <citation type="journal article" date="2018" name="Front. Plant Sci.">
        <title>Red Clover (Trifolium pratense) and Zigzag Clover (T. medium) - A Picture of Genomic Similarities and Differences.</title>
        <authorList>
            <person name="Dluhosova J."/>
            <person name="Istvanek J."/>
            <person name="Nedelnik J."/>
            <person name="Repkova J."/>
        </authorList>
    </citation>
    <scope>NUCLEOTIDE SEQUENCE [LARGE SCALE GENOMIC DNA]</scope>
    <source>
        <strain evidence="3">cv. 10/8</strain>
        <tissue evidence="2">Leaf</tissue>
    </source>
</reference>
<evidence type="ECO:0000313" key="3">
    <source>
        <dbReference type="Proteomes" id="UP000265520"/>
    </source>
</evidence>
<evidence type="ECO:0000313" key="2">
    <source>
        <dbReference type="EMBL" id="MCH83951.1"/>
    </source>
</evidence>
<keyword evidence="3" id="KW-1185">Reference proteome</keyword>
<organism evidence="2 3">
    <name type="scientific">Trifolium medium</name>
    <dbReference type="NCBI Taxonomy" id="97028"/>
    <lineage>
        <taxon>Eukaryota</taxon>
        <taxon>Viridiplantae</taxon>
        <taxon>Streptophyta</taxon>
        <taxon>Embryophyta</taxon>
        <taxon>Tracheophyta</taxon>
        <taxon>Spermatophyta</taxon>
        <taxon>Magnoliopsida</taxon>
        <taxon>eudicotyledons</taxon>
        <taxon>Gunneridae</taxon>
        <taxon>Pentapetalae</taxon>
        <taxon>rosids</taxon>
        <taxon>fabids</taxon>
        <taxon>Fabales</taxon>
        <taxon>Fabaceae</taxon>
        <taxon>Papilionoideae</taxon>
        <taxon>50 kb inversion clade</taxon>
        <taxon>NPAAA clade</taxon>
        <taxon>Hologalegina</taxon>
        <taxon>IRL clade</taxon>
        <taxon>Trifolieae</taxon>
        <taxon>Trifolium</taxon>
    </lineage>
</organism>
<feature type="compositionally biased region" description="Polar residues" evidence="1">
    <location>
        <begin position="7"/>
        <end position="25"/>
    </location>
</feature>
<comment type="caution">
    <text evidence="2">The sequence shown here is derived from an EMBL/GenBank/DDBJ whole genome shotgun (WGS) entry which is preliminary data.</text>
</comment>
<gene>
    <name evidence="2" type="ORF">A2U01_0004781</name>
</gene>
<dbReference type="Proteomes" id="UP000265520">
    <property type="component" value="Unassembled WGS sequence"/>
</dbReference>
<sequence>MAGPRPNTRNKSIATNITPGSSNLHNVEVVPEPVNTIYANAAPQTTMQPPRPVNVVFSSLQACLELNPNQNQQIPHTKRSPNPVAENTNVLGTPRQNPQEQQTNGILTSILTLLQQQAARVSNLEKYQEVIP</sequence>
<protein>
    <submittedName>
        <fullName evidence="2">Uncharacterized protein</fullName>
    </submittedName>
</protein>
<feature type="region of interest" description="Disordered" evidence="1">
    <location>
        <begin position="68"/>
        <end position="100"/>
    </location>
</feature>
<name>A0A392M9K2_9FABA</name>